<evidence type="ECO:0000313" key="10">
    <source>
        <dbReference type="EMBL" id="NKY40530.1"/>
    </source>
</evidence>
<keyword evidence="11" id="KW-1185">Reference proteome</keyword>
<evidence type="ECO:0000256" key="7">
    <source>
        <dbReference type="SAM" id="SignalP"/>
    </source>
</evidence>
<dbReference type="Pfam" id="PF22148">
    <property type="entry name" value="Fervidolysin_NPro-like"/>
    <property type="match status" value="1"/>
</dbReference>
<dbReference type="EMBL" id="JAAXOY010000386">
    <property type="protein sequence ID" value="NKY40530.1"/>
    <property type="molecule type" value="Genomic_DNA"/>
</dbReference>
<sequence length="430" mass="42949">MLKSRPAAAALTLAVAAVALVPASAAWSAPAPAAAVDPSNGPVLHGRDDLPAYEPPAPVEAVPDQVLVRFAPDASRSDQSSTLSAAGVTGAGKPVPGTKFVAVPVGDEDPAAVVERLAADPDVADVQVDHVRHGFGWTDDPLLSYTWPYLDLTRQPRAWEASTGQGVVVAVLDSGVDATHEDLAARMLPGWDFVDNDATPTDPNGHGTLVAGTAAASGNNGKGAVGVAYDASILPVRVLDAAGNSTDSRVAAGIAWAVSNGADVINLSLGGPGTSTALRDAVQAAVNAGVVVVAAAGNEGDEVRQYPAAYAPQIAGLLSVSATDYWGALAGWSTWGDTVSIAAPGNDVVGPGSGGGYVIGSGTSFSAPIVSGAAALVLARTPTLSPADVEQRLVSTTRDAGPRGYDPYYGAGLLDVASAVTATSTPRAAT</sequence>
<feature type="chain" id="PRO_5045696686" evidence="7">
    <location>
        <begin position="34"/>
        <end position="430"/>
    </location>
</feature>
<dbReference type="PROSITE" id="PS00136">
    <property type="entry name" value="SUBTILASE_ASP"/>
    <property type="match status" value="1"/>
</dbReference>
<dbReference type="InterPro" id="IPR023827">
    <property type="entry name" value="Peptidase_S8_Asp-AS"/>
</dbReference>
<comment type="similarity">
    <text evidence="1 5 6">Belongs to the peptidase S8 family.</text>
</comment>
<evidence type="ECO:0000256" key="3">
    <source>
        <dbReference type="ARBA" id="ARBA00022801"/>
    </source>
</evidence>
<dbReference type="PROSITE" id="PS00138">
    <property type="entry name" value="SUBTILASE_SER"/>
    <property type="match status" value="1"/>
</dbReference>
<dbReference type="PANTHER" id="PTHR43806:SF11">
    <property type="entry name" value="CEREVISIN-RELATED"/>
    <property type="match status" value="1"/>
</dbReference>
<dbReference type="PROSITE" id="PS51892">
    <property type="entry name" value="SUBTILASE"/>
    <property type="match status" value="1"/>
</dbReference>
<evidence type="ECO:0000259" key="8">
    <source>
        <dbReference type="Pfam" id="PF00082"/>
    </source>
</evidence>
<evidence type="ECO:0000256" key="2">
    <source>
        <dbReference type="ARBA" id="ARBA00022670"/>
    </source>
</evidence>
<dbReference type="InterPro" id="IPR054399">
    <property type="entry name" value="Fervidolysin-like_N_prodom"/>
</dbReference>
<keyword evidence="4 5" id="KW-0720">Serine protease</keyword>
<gene>
    <name evidence="10" type="ORF">HGA02_13640</name>
</gene>
<dbReference type="Proteomes" id="UP000777774">
    <property type="component" value="Unassembled WGS sequence"/>
</dbReference>
<organism evidence="10 11">
    <name type="scientific">Cellulomonas septica</name>
    <dbReference type="NCBI Taxonomy" id="285080"/>
    <lineage>
        <taxon>Bacteria</taxon>
        <taxon>Bacillati</taxon>
        <taxon>Actinomycetota</taxon>
        <taxon>Actinomycetes</taxon>
        <taxon>Micrococcales</taxon>
        <taxon>Cellulomonadaceae</taxon>
        <taxon>Cellulomonas</taxon>
    </lineage>
</organism>
<feature type="non-terminal residue" evidence="10">
    <location>
        <position position="430"/>
    </location>
</feature>
<feature type="domain" description="Peptidase S8/S53" evidence="8">
    <location>
        <begin position="164"/>
        <end position="412"/>
    </location>
</feature>
<dbReference type="InterPro" id="IPR036852">
    <property type="entry name" value="Peptidase_S8/S53_dom_sf"/>
</dbReference>
<evidence type="ECO:0000256" key="1">
    <source>
        <dbReference type="ARBA" id="ARBA00011073"/>
    </source>
</evidence>
<dbReference type="InterPro" id="IPR000209">
    <property type="entry name" value="Peptidase_S8/S53_dom"/>
</dbReference>
<keyword evidence="2 5" id="KW-0645">Protease</keyword>
<dbReference type="InterPro" id="IPR022398">
    <property type="entry name" value="Peptidase_S8_His-AS"/>
</dbReference>
<evidence type="ECO:0000259" key="9">
    <source>
        <dbReference type="Pfam" id="PF22148"/>
    </source>
</evidence>
<feature type="active site" description="Charge relay system" evidence="5">
    <location>
        <position position="206"/>
    </location>
</feature>
<reference evidence="10 11" key="1">
    <citation type="submission" date="2020-04" db="EMBL/GenBank/DDBJ databases">
        <title>MicrobeNet Type strains.</title>
        <authorList>
            <person name="Nicholson A.C."/>
        </authorList>
    </citation>
    <scope>NUCLEOTIDE SEQUENCE [LARGE SCALE GENOMIC DNA]</scope>
    <source>
        <strain evidence="10 11">ATCC BAA-787</strain>
    </source>
</reference>
<accession>A0ABX1K3L4</accession>
<protein>
    <submittedName>
        <fullName evidence="10">S8 family serine peptidase</fullName>
    </submittedName>
</protein>
<evidence type="ECO:0000256" key="6">
    <source>
        <dbReference type="RuleBase" id="RU003355"/>
    </source>
</evidence>
<evidence type="ECO:0000313" key="11">
    <source>
        <dbReference type="Proteomes" id="UP000777774"/>
    </source>
</evidence>
<dbReference type="PRINTS" id="PR00723">
    <property type="entry name" value="SUBTILISIN"/>
</dbReference>
<keyword evidence="3 5" id="KW-0378">Hydrolase</keyword>
<dbReference type="PANTHER" id="PTHR43806">
    <property type="entry name" value="PEPTIDASE S8"/>
    <property type="match status" value="1"/>
</dbReference>
<name>A0ABX1K3L4_9CELL</name>
<dbReference type="PROSITE" id="PS00137">
    <property type="entry name" value="SUBTILASE_HIS"/>
    <property type="match status" value="1"/>
</dbReference>
<dbReference type="SUPFAM" id="SSF52743">
    <property type="entry name" value="Subtilisin-like"/>
    <property type="match status" value="1"/>
</dbReference>
<dbReference type="RefSeq" id="WP_168679459.1">
    <property type="nucleotide sequence ID" value="NZ_JAAXOY010000386.1"/>
</dbReference>
<feature type="active site" description="Charge relay system" evidence="5">
    <location>
        <position position="364"/>
    </location>
</feature>
<keyword evidence="7" id="KW-0732">Signal</keyword>
<dbReference type="InterPro" id="IPR050131">
    <property type="entry name" value="Peptidase_S8_subtilisin-like"/>
</dbReference>
<dbReference type="InterPro" id="IPR015500">
    <property type="entry name" value="Peptidase_S8_subtilisin-rel"/>
</dbReference>
<feature type="active site" description="Charge relay system" evidence="5">
    <location>
        <position position="173"/>
    </location>
</feature>
<comment type="caution">
    <text evidence="10">The sequence shown here is derived from an EMBL/GenBank/DDBJ whole genome shotgun (WGS) entry which is preliminary data.</text>
</comment>
<feature type="signal peptide" evidence="7">
    <location>
        <begin position="1"/>
        <end position="33"/>
    </location>
</feature>
<dbReference type="Pfam" id="PF00082">
    <property type="entry name" value="Peptidase_S8"/>
    <property type="match status" value="1"/>
</dbReference>
<evidence type="ECO:0000256" key="4">
    <source>
        <dbReference type="ARBA" id="ARBA00022825"/>
    </source>
</evidence>
<feature type="domain" description="Fervidolysin-like N-terminal prodomain" evidence="9">
    <location>
        <begin position="54"/>
        <end position="124"/>
    </location>
</feature>
<evidence type="ECO:0000256" key="5">
    <source>
        <dbReference type="PROSITE-ProRule" id="PRU01240"/>
    </source>
</evidence>
<proteinExistence type="inferred from homology"/>
<dbReference type="InterPro" id="IPR023828">
    <property type="entry name" value="Peptidase_S8_Ser-AS"/>
</dbReference>
<dbReference type="Gene3D" id="3.40.50.200">
    <property type="entry name" value="Peptidase S8/S53 domain"/>
    <property type="match status" value="1"/>
</dbReference>